<organism evidence="1">
    <name type="scientific">marine sediment metagenome</name>
    <dbReference type="NCBI Taxonomy" id="412755"/>
    <lineage>
        <taxon>unclassified sequences</taxon>
        <taxon>metagenomes</taxon>
        <taxon>ecological metagenomes</taxon>
    </lineage>
</organism>
<dbReference type="PANTHER" id="PTHR43064:SF1">
    <property type="entry name" value="SLL1489 PROTEIN"/>
    <property type="match status" value="1"/>
</dbReference>
<protein>
    <recommendedName>
        <fullName evidence="2">PurE domain-containing protein</fullName>
    </recommendedName>
</protein>
<evidence type="ECO:0008006" key="2">
    <source>
        <dbReference type="Google" id="ProtNLM"/>
    </source>
</evidence>
<dbReference type="EMBL" id="LAZR01063213">
    <property type="protein sequence ID" value="KKK59948.1"/>
    <property type="molecule type" value="Genomic_DNA"/>
</dbReference>
<accession>A0A0F8WTB8</accession>
<sequence>MGTRMDADAILKLLERVKAGRLSPLKAIDKLRHMPYEDMDFAKVDHHRHLRSGIPEVVYAEGKTTDEVIAISKALHEKSKRLLVTRASKDIHKKLKLKGAKFHERSGVIEAGADKRKKGNVLVISAGTSDLPVSEEAAVTASFLGSKVVSVHDAGVAGMHRVM</sequence>
<name>A0A0F8WTB8_9ZZZZ</name>
<dbReference type="InterPro" id="IPR039476">
    <property type="entry name" value="P2CMN_synthase_LarB"/>
</dbReference>
<feature type="non-terminal residue" evidence="1">
    <location>
        <position position="163"/>
    </location>
</feature>
<dbReference type="GO" id="GO:0016787">
    <property type="term" value="F:hydrolase activity"/>
    <property type="evidence" value="ECO:0007669"/>
    <property type="project" value="InterPro"/>
</dbReference>
<dbReference type="Gene3D" id="3.40.50.1970">
    <property type="match status" value="1"/>
</dbReference>
<proteinExistence type="predicted"/>
<gene>
    <name evidence="1" type="ORF">LCGC14_3029270</name>
</gene>
<evidence type="ECO:0000313" key="1">
    <source>
        <dbReference type="EMBL" id="KKK59948.1"/>
    </source>
</evidence>
<dbReference type="AlphaFoldDB" id="A0A0F8WTB8"/>
<reference evidence="1" key="1">
    <citation type="journal article" date="2015" name="Nature">
        <title>Complex archaea that bridge the gap between prokaryotes and eukaryotes.</title>
        <authorList>
            <person name="Spang A."/>
            <person name="Saw J.H."/>
            <person name="Jorgensen S.L."/>
            <person name="Zaremba-Niedzwiedzka K."/>
            <person name="Martijn J."/>
            <person name="Lind A.E."/>
            <person name="van Eijk R."/>
            <person name="Schleper C."/>
            <person name="Guy L."/>
            <person name="Ettema T.J."/>
        </authorList>
    </citation>
    <scope>NUCLEOTIDE SEQUENCE</scope>
</reference>
<comment type="caution">
    <text evidence="1">The sequence shown here is derived from an EMBL/GenBank/DDBJ whole genome shotgun (WGS) entry which is preliminary data.</text>
</comment>
<dbReference type="PANTHER" id="PTHR43064">
    <property type="entry name" value="PHOSPHORIBOSYLAMINOIMIDAZOLE CARBOXYLASE-RELATED"/>
    <property type="match status" value="1"/>
</dbReference>